<proteinExistence type="inferred from homology"/>
<evidence type="ECO:0000259" key="6">
    <source>
        <dbReference type="Pfam" id="PF04048"/>
    </source>
</evidence>
<feature type="compositionally biased region" description="Polar residues" evidence="5">
    <location>
        <begin position="42"/>
        <end position="57"/>
    </location>
</feature>
<keyword evidence="2 4" id="KW-0268">Exocytosis</keyword>
<evidence type="ECO:0000313" key="9">
    <source>
        <dbReference type="Proteomes" id="UP000076154"/>
    </source>
</evidence>
<evidence type="ECO:0000313" key="8">
    <source>
        <dbReference type="EMBL" id="RDB28876.1"/>
    </source>
</evidence>
<dbReference type="GO" id="GO:0090522">
    <property type="term" value="P:vesicle tethering involved in exocytosis"/>
    <property type="evidence" value="ECO:0007669"/>
    <property type="project" value="UniProtKB-UniRule"/>
</dbReference>
<dbReference type="InterPro" id="IPR039682">
    <property type="entry name" value="Sec8/EXOC4"/>
</dbReference>
<dbReference type="GO" id="GO:0015031">
    <property type="term" value="P:protein transport"/>
    <property type="evidence" value="ECO:0007669"/>
    <property type="project" value="UniProtKB-KW"/>
</dbReference>
<dbReference type="Proteomes" id="UP000076154">
    <property type="component" value="Unassembled WGS sequence"/>
</dbReference>
<dbReference type="GO" id="GO:0006612">
    <property type="term" value="P:protein targeting to membrane"/>
    <property type="evidence" value="ECO:0007669"/>
    <property type="project" value="UniProtKB-UniRule"/>
</dbReference>
<dbReference type="PANTHER" id="PTHR14146:SF0">
    <property type="entry name" value="EXOCYST COMPLEX COMPONENT 4"/>
    <property type="match status" value="1"/>
</dbReference>
<dbReference type="InterPro" id="IPR007191">
    <property type="entry name" value="Sec8_exocyst_N"/>
</dbReference>
<protein>
    <recommendedName>
        <fullName evidence="4">Exocyst complex component Sec8</fullName>
    </recommendedName>
</protein>
<feature type="region of interest" description="Disordered" evidence="5">
    <location>
        <begin position="180"/>
        <end position="201"/>
    </location>
</feature>
<dbReference type="InterPro" id="IPR048630">
    <property type="entry name" value="Sec8_M"/>
</dbReference>
<evidence type="ECO:0000256" key="1">
    <source>
        <dbReference type="ARBA" id="ARBA00022448"/>
    </source>
</evidence>
<dbReference type="OrthoDB" id="272977at2759"/>
<comment type="caution">
    <text evidence="8">The sequence shown here is derived from an EMBL/GenBank/DDBJ whole genome shotgun (WGS) entry which is preliminary data.</text>
</comment>
<evidence type="ECO:0000256" key="3">
    <source>
        <dbReference type="ARBA" id="ARBA00022927"/>
    </source>
</evidence>
<feature type="compositionally biased region" description="Low complexity" evidence="5">
    <location>
        <begin position="14"/>
        <end position="30"/>
    </location>
</feature>
<dbReference type="InParanoid" id="A0A369KD69"/>
<dbReference type="Pfam" id="PF04048">
    <property type="entry name" value="Sec8_N"/>
    <property type="match status" value="1"/>
</dbReference>
<dbReference type="GO" id="GO:0006893">
    <property type="term" value="P:Golgi to plasma membrane transport"/>
    <property type="evidence" value="ECO:0007669"/>
    <property type="project" value="TreeGrafter"/>
</dbReference>
<evidence type="ECO:0000256" key="5">
    <source>
        <dbReference type="SAM" id="MobiDB-lite"/>
    </source>
</evidence>
<gene>
    <name evidence="8" type="primary">sec8</name>
    <name evidence="8" type="ORF">Hypma_015713</name>
</gene>
<sequence length="1272" mass="141700">MSRAPPFPTRRRSPSLNGSSISSPTPFSPTAQSAIRPLQISRRPTTPSNESFSSHSPRTAPPNTAPGGPSRPQRSELRSRISDYDGSEQASYRDSISTTRSDASFSQRPRAGASSNPNTPAKSRPRPQRLQSPTSEDGEQTTPTSLASAMSAFKSAGSRRRAMTNGSDEMEYQMERQNEIEAEKARQQRIRDKVPGRRANGKARAGDIDAVLDQVKDGWEFIIDPDFNNVDLALQLLDDSSHGKDMDSFRRTKEMLGKALKGSVDKHYQAFAASLPHQAALLNHLGETQTQIHAARTALLEAKDALGNKRADLVQLWSRGQTLEEMLRILDQIDHLKSVPDLLETLMSEKRLLQAAILLVRSLKIINKPDMLEIGALSDLRSYLLGQETALREILVDELQNHLYLKSFWCDTRWSAYVPNQQTFPKVEFEEELGSKPFTTSEASPSTPSFRPTRQVRFLNELAIKPNEPPIDLSDLSVRNSGQPSSSALTTVSPNVQHNPEADSFTYIETLIESVAVLGKLGTALDNIAQRVPSEVFTLVETTLGEVEERAEYGRRGSMLISNGAIGRSDGVYIFASENPSIGPITPPKGTFLKASSLRLAALESSSKRVDHEILKDLFWTLYSKLDAVAQGFRIVYEVVNRVGSRRDFKDSSGTKPGSLFPLAEVWTPIQMEVRTLIHDYLTDEDRGSVSGRNPISSINEILREGKFTRDRTKAVFRFADTDLKLTSKALKPHEDGLTRVLNDTMPGLVPGASGDAVQATLASVGTDDRMLGADQHHRLIIHPDAFLVSVLFQPTLTFLSRMAAVLPFGVEAERTSSSVLDEFVLKVYLPQLEEKVSDLFHQAVTGPEAFQPDPSSSLLSPEPLIKASTHLMALINSLCAMLRTSPFHRENYSRLILGVIIQFYQRCSDRFQDLVTIRDIPESKLEPKLALAAQWAQRSELNTCISELLATSELDATKQQQLCRQETNLEFQLLGRRTIVQTDLIPSLRNLAAMASLYRSVSWFATELNALKARPDDTVSATTPQNLEPLSGATPYTPYIPLVPLSEELRLPLSREMSLRFQALLKTYEQLSGLILDSIRIDMRCRTIFYLDSAMRQGDYSIDCEASEPESHIVDLNAELVKCDDLISTSLPQKERQLVFVGLGHLMEHLLISNARYLRLPTPHGIKKIMRNMLALQQSIKSLTNDQQNTEFERAKRYYSLFFLSPQEMLDGIRKGQSGQSFSFDEYQTMLNHQCGVILAEGEAGVAKAHDRNYSMYVIDLHGLELESSGP</sequence>
<organism evidence="8 9">
    <name type="scientific">Hypsizygus marmoreus</name>
    <name type="common">White beech mushroom</name>
    <name type="synonym">Agaricus marmoreus</name>
    <dbReference type="NCBI Taxonomy" id="39966"/>
    <lineage>
        <taxon>Eukaryota</taxon>
        <taxon>Fungi</taxon>
        <taxon>Dikarya</taxon>
        <taxon>Basidiomycota</taxon>
        <taxon>Agaricomycotina</taxon>
        <taxon>Agaricomycetes</taxon>
        <taxon>Agaricomycetidae</taxon>
        <taxon>Agaricales</taxon>
        <taxon>Tricholomatineae</taxon>
        <taxon>Lyophyllaceae</taxon>
        <taxon>Hypsizygus</taxon>
    </lineage>
</organism>
<feature type="compositionally biased region" description="Polar residues" evidence="5">
    <location>
        <begin position="129"/>
        <end position="144"/>
    </location>
</feature>
<feature type="domain" description="Exocyst complex component Sec8 middle helical bundle" evidence="7">
    <location>
        <begin position="499"/>
        <end position="797"/>
    </location>
</feature>
<evidence type="ECO:0000256" key="4">
    <source>
        <dbReference type="RuleBase" id="RU367079"/>
    </source>
</evidence>
<dbReference type="STRING" id="39966.A0A369KD69"/>
<evidence type="ECO:0000256" key="2">
    <source>
        <dbReference type="ARBA" id="ARBA00022483"/>
    </source>
</evidence>
<keyword evidence="1 4" id="KW-0813">Transport</keyword>
<keyword evidence="9" id="KW-1185">Reference proteome</keyword>
<dbReference type="EMBL" id="LUEZ02000010">
    <property type="protein sequence ID" value="RDB28876.1"/>
    <property type="molecule type" value="Genomic_DNA"/>
</dbReference>
<feature type="compositionally biased region" description="Polar residues" evidence="5">
    <location>
        <begin position="477"/>
        <end position="496"/>
    </location>
</feature>
<feature type="compositionally biased region" description="Basic and acidic residues" evidence="5">
    <location>
        <begin position="73"/>
        <end position="83"/>
    </location>
</feature>
<dbReference type="AlphaFoldDB" id="A0A369KD69"/>
<feature type="compositionally biased region" description="Basic and acidic residues" evidence="5">
    <location>
        <begin position="180"/>
        <end position="195"/>
    </location>
</feature>
<feature type="region of interest" description="Disordered" evidence="5">
    <location>
        <begin position="470"/>
        <end position="496"/>
    </location>
</feature>
<comment type="function">
    <text evidence="4">Component of the exocyst complex involved in the docking of exocytic vesicles with fusion sites on the plasma membrane.</text>
</comment>
<feature type="region of interest" description="Disordered" evidence="5">
    <location>
        <begin position="1"/>
        <end position="144"/>
    </location>
</feature>
<dbReference type="Pfam" id="PF20652">
    <property type="entry name" value="Sec8_C"/>
    <property type="match status" value="1"/>
</dbReference>
<accession>A0A369KD69</accession>
<comment type="similarity">
    <text evidence="4">Belongs to the SEC8 family.</text>
</comment>
<dbReference type="GO" id="GO:0006904">
    <property type="term" value="P:vesicle docking involved in exocytosis"/>
    <property type="evidence" value="ECO:0007669"/>
    <property type="project" value="InterPro"/>
</dbReference>
<feature type="domain" description="Exocyst complex component Sec8 N-terminal" evidence="6">
    <location>
        <begin position="208"/>
        <end position="345"/>
    </location>
</feature>
<evidence type="ECO:0000259" key="7">
    <source>
        <dbReference type="Pfam" id="PF20652"/>
    </source>
</evidence>
<feature type="compositionally biased region" description="Polar residues" evidence="5">
    <location>
        <begin position="88"/>
        <end position="121"/>
    </location>
</feature>
<keyword evidence="3 4" id="KW-0653">Protein transport</keyword>
<name>A0A369KD69_HYPMA</name>
<reference evidence="8" key="1">
    <citation type="submission" date="2018-04" db="EMBL/GenBank/DDBJ databases">
        <title>Whole genome sequencing of Hypsizygus marmoreus.</title>
        <authorList>
            <person name="Choi I.-G."/>
            <person name="Min B."/>
            <person name="Kim J.-G."/>
            <person name="Kim S."/>
            <person name="Oh Y.-L."/>
            <person name="Kong W.-S."/>
            <person name="Park H."/>
            <person name="Jeong J."/>
            <person name="Song E.-S."/>
        </authorList>
    </citation>
    <scope>NUCLEOTIDE SEQUENCE [LARGE SCALE GENOMIC DNA]</scope>
    <source>
        <strain evidence="8">51987-8</strain>
    </source>
</reference>
<dbReference type="PANTHER" id="PTHR14146">
    <property type="entry name" value="EXOCYST COMPLEX COMPONENT 4"/>
    <property type="match status" value="1"/>
</dbReference>
<dbReference type="FunCoup" id="A0A369KD69">
    <property type="interactions" value="33"/>
</dbReference>
<dbReference type="GO" id="GO:0000145">
    <property type="term" value="C:exocyst"/>
    <property type="evidence" value="ECO:0007669"/>
    <property type="project" value="UniProtKB-UniRule"/>
</dbReference>